<keyword evidence="2" id="KW-1185">Reference proteome</keyword>
<evidence type="ECO:0000313" key="2">
    <source>
        <dbReference type="Proteomes" id="UP001148662"/>
    </source>
</evidence>
<dbReference type="EMBL" id="JANHOG010001485">
    <property type="protein sequence ID" value="KAJ3536300.1"/>
    <property type="molecule type" value="Genomic_DNA"/>
</dbReference>
<gene>
    <name evidence="1" type="ORF">NM688_g6857</name>
</gene>
<dbReference type="Proteomes" id="UP001148662">
    <property type="component" value="Unassembled WGS sequence"/>
</dbReference>
<name>A0ACC1SBX1_9APHY</name>
<comment type="caution">
    <text evidence="1">The sequence shown here is derived from an EMBL/GenBank/DDBJ whole genome shotgun (WGS) entry which is preliminary data.</text>
</comment>
<protein>
    <submittedName>
        <fullName evidence="1">Uncharacterized protein</fullName>
    </submittedName>
</protein>
<reference evidence="1" key="1">
    <citation type="submission" date="2022-07" db="EMBL/GenBank/DDBJ databases">
        <title>Genome Sequence of Phlebia brevispora.</title>
        <authorList>
            <person name="Buettner E."/>
        </authorList>
    </citation>
    <scope>NUCLEOTIDE SEQUENCE</scope>
    <source>
        <strain evidence="1">MPL23</strain>
    </source>
</reference>
<accession>A0ACC1SBX1</accession>
<proteinExistence type="predicted"/>
<evidence type="ECO:0000313" key="1">
    <source>
        <dbReference type="EMBL" id="KAJ3536300.1"/>
    </source>
</evidence>
<sequence length="603" mass="68384">MRQSQVEPNPVATVRNAKSATSDEIYPVSPLPKLVAIAMAPASVSAKSVLGSPLGAAFAEAPRSVCLELSTTFFELEIPQEWRFSRIPYPGRGPVRWDEGRPHQEAYQDPMDTENFNEETAFPLVKPNIEVFGLLPPATLRRQRGWYQRNRWRPPKRKGVDRGKKAATGEDVPPELFDIVIGWLVNGRLQNAPRDRVSASKQELGSMALVCRHWAKLIQPMIFRVTMLRGREDVNTLLSFLRSPTTAVSKYLQHPQLSLNIATYPCIPWIHIACSSNMLSKQFILARIDGPLPSGRSMKGLHDMLPRNCPLFFSRIEELLLTDVHFKSLPCILRSVRDMADLKFVRLVKVTWDRPSDDEIHPPLASRRTRFCAHPRYKMQECTDDTAIVWFRSLLQCQGSGRLDQTDADGLYRIVSSLTKHSKYRWLECPEVGFEDVDVGGELRSELHNIPRSLKCTSLPAFFVANGEDGSRPFSVHVTFTQPAEAHARVLHVRTIAIESGNFVQRFFAATPWADIEDLAGRLPALTSFYFLSWWEGACSESDIFYIHNYIVTKRMPKLRAASQVKYAIELEFGSPEKWVWVRVDPPSGDDNRKCTMHGTSPI</sequence>
<organism evidence="1 2">
    <name type="scientific">Phlebia brevispora</name>
    <dbReference type="NCBI Taxonomy" id="194682"/>
    <lineage>
        <taxon>Eukaryota</taxon>
        <taxon>Fungi</taxon>
        <taxon>Dikarya</taxon>
        <taxon>Basidiomycota</taxon>
        <taxon>Agaricomycotina</taxon>
        <taxon>Agaricomycetes</taxon>
        <taxon>Polyporales</taxon>
        <taxon>Meruliaceae</taxon>
        <taxon>Phlebia</taxon>
    </lineage>
</organism>